<dbReference type="PANTHER" id="PTHR23044">
    <property type="entry name" value="3'-5' EXONUCLEASE ERI1-RELATED"/>
    <property type="match status" value="1"/>
</dbReference>
<evidence type="ECO:0000259" key="4">
    <source>
        <dbReference type="SMART" id="SM00479"/>
    </source>
</evidence>
<keyword evidence="1" id="KW-0540">Nuclease</keyword>
<feature type="domain" description="Exonuclease" evidence="4">
    <location>
        <begin position="16"/>
        <end position="200"/>
    </location>
</feature>
<evidence type="ECO:0000256" key="2">
    <source>
        <dbReference type="ARBA" id="ARBA00022801"/>
    </source>
</evidence>
<evidence type="ECO:0000256" key="1">
    <source>
        <dbReference type="ARBA" id="ARBA00022722"/>
    </source>
</evidence>
<dbReference type="GeneID" id="39474600"/>
<dbReference type="SUPFAM" id="SSF53098">
    <property type="entry name" value="Ribonuclease H-like"/>
    <property type="match status" value="1"/>
</dbReference>
<accession>A0AAD0PX34</accession>
<dbReference type="InterPro" id="IPR051274">
    <property type="entry name" value="3-5_Exoribonuclease"/>
</dbReference>
<dbReference type="GO" id="GO:0000175">
    <property type="term" value="F:3'-5'-RNA exonuclease activity"/>
    <property type="evidence" value="ECO:0007669"/>
    <property type="project" value="InterPro"/>
</dbReference>
<name>A0AAD0PX34_PSEAV</name>
<keyword evidence="2" id="KW-0378">Hydrolase</keyword>
<dbReference type="InterPro" id="IPR012337">
    <property type="entry name" value="RNaseH-like_sf"/>
</dbReference>
<organism evidence="5 6">
    <name type="scientific">Pseudomonas amygdali pv. lachrymans str. M301315</name>
    <dbReference type="NCBI Taxonomy" id="629260"/>
    <lineage>
        <taxon>Bacteria</taxon>
        <taxon>Pseudomonadati</taxon>
        <taxon>Pseudomonadota</taxon>
        <taxon>Gammaproteobacteria</taxon>
        <taxon>Pseudomonadales</taxon>
        <taxon>Pseudomonadaceae</taxon>
        <taxon>Pseudomonas</taxon>
        <taxon>Pseudomonas amygdali</taxon>
    </lineage>
</organism>
<dbReference type="Pfam" id="PF00929">
    <property type="entry name" value="RNase_T"/>
    <property type="match status" value="1"/>
</dbReference>
<dbReference type="InterPro" id="IPR036397">
    <property type="entry name" value="RNaseH_sf"/>
</dbReference>
<dbReference type="PANTHER" id="PTHR23044:SF61">
    <property type="entry name" value="3'-5' EXORIBONUCLEASE 1-RELATED"/>
    <property type="match status" value="1"/>
</dbReference>
<dbReference type="AlphaFoldDB" id="A0AAD0PX34"/>
<protein>
    <submittedName>
        <fullName evidence="5">DNA polymerase III</fullName>
    </submittedName>
</protein>
<proteinExistence type="predicted"/>
<reference evidence="5 6" key="1">
    <citation type="journal article" date="2011" name="PLoS Pathog.">
        <title>Dynamic evolution of pathogenicity revealed by sequencing and comparative genomics of 19 Pseudomonas syringae isolates.</title>
        <authorList>
            <person name="Baltrus D.A."/>
            <person name="Nishimura M.T."/>
            <person name="Romanchuk A."/>
            <person name="Chang J.H."/>
            <person name="Mukhtar M.S."/>
            <person name="Cherkis K."/>
            <person name="Roach J."/>
            <person name="Grant S.R."/>
            <person name="Jones C.D."/>
            <person name="Dangl J.L."/>
        </authorList>
    </citation>
    <scope>NUCLEOTIDE SEQUENCE [LARGE SCALE GENOMIC DNA]</scope>
    <source>
        <strain evidence="5 6">M301315</strain>
    </source>
</reference>
<geneLocation type="plasmid" evidence="6">
    <name>pmppla107</name>
</geneLocation>
<dbReference type="InterPro" id="IPR047201">
    <property type="entry name" value="ERI-1_3'hExo-like"/>
</dbReference>
<gene>
    <name evidence="5" type="ORF">PLA107_034800</name>
</gene>
<keyword evidence="3" id="KW-0269">Exonuclease</keyword>
<dbReference type="GO" id="GO:0003676">
    <property type="term" value="F:nucleic acid binding"/>
    <property type="evidence" value="ECO:0007669"/>
    <property type="project" value="InterPro"/>
</dbReference>
<keyword evidence="5" id="KW-0614">Plasmid</keyword>
<dbReference type="InterPro" id="IPR013520">
    <property type="entry name" value="Ribonucl_H"/>
</dbReference>
<evidence type="ECO:0000313" key="5">
    <source>
        <dbReference type="EMBL" id="AXH60343.1"/>
    </source>
</evidence>
<dbReference type="RefSeq" id="WP_005742515.1">
    <property type="nucleotide sequence ID" value="NZ_CP031226.1"/>
</dbReference>
<dbReference type="Proteomes" id="UP000006426">
    <property type="component" value="Plasmid pmppla107"/>
</dbReference>
<sequence>MDTIVDHIRKHTLKRYLIGIDLECTCWPAEMVGAPDRMEREVIEIGLAAIDMEKLEIVGTHSVLIKPEHHPVLSEFCTSLTTITNEMLECAPLFPEGLDQAMGWLSKFNEDYAWCSWGMFDLHHLQHESHRKGVELGLRSTLHFNAKTLYSQSHPRLKRRGMKSALDHEGVKLAGTHHRGVDDATNMARLIIHEQGARQASRGAKS</sequence>
<dbReference type="CDD" id="cd06133">
    <property type="entry name" value="ERI-1_3'hExo_like"/>
    <property type="match status" value="1"/>
</dbReference>
<dbReference type="EMBL" id="CP031226">
    <property type="protein sequence ID" value="AXH60343.1"/>
    <property type="molecule type" value="Genomic_DNA"/>
</dbReference>
<evidence type="ECO:0000313" key="6">
    <source>
        <dbReference type="Proteomes" id="UP000006426"/>
    </source>
</evidence>
<dbReference type="Gene3D" id="3.30.420.10">
    <property type="entry name" value="Ribonuclease H-like superfamily/Ribonuclease H"/>
    <property type="match status" value="1"/>
</dbReference>
<evidence type="ECO:0000256" key="3">
    <source>
        <dbReference type="ARBA" id="ARBA00022839"/>
    </source>
</evidence>
<dbReference type="GO" id="GO:0006259">
    <property type="term" value="P:DNA metabolic process"/>
    <property type="evidence" value="ECO:0007669"/>
    <property type="project" value="UniProtKB-ARBA"/>
</dbReference>
<dbReference type="SMART" id="SM00479">
    <property type="entry name" value="EXOIII"/>
    <property type="match status" value="1"/>
</dbReference>